<dbReference type="GO" id="GO:0015074">
    <property type="term" value="P:DNA integration"/>
    <property type="evidence" value="ECO:0007669"/>
    <property type="project" value="InterPro"/>
</dbReference>
<dbReference type="GO" id="GO:0003677">
    <property type="term" value="F:DNA binding"/>
    <property type="evidence" value="ECO:0007669"/>
    <property type="project" value="InterPro"/>
</dbReference>
<dbReference type="STRING" id="1691903.A9B99_18610"/>
<evidence type="ECO:0000313" key="3">
    <source>
        <dbReference type="EMBL" id="OAT78151.1"/>
    </source>
</evidence>
<evidence type="ECO:0000259" key="2">
    <source>
        <dbReference type="PROSITE" id="PS51898"/>
    </source>
</evidence>
<protein>
    <recommendedName>
        <fullName evidence="2">Tyr recombinase domain-containing protein</fullName>
    </recommendedName>
</protein>
<gene>
    <name evidence="3" type="ORF">A9B99_18610</name>
</gene>
<proteinExistence type="predicted"/>
<organism evidence="3 4">
    <name type="scientific">Mangrovibacter phragmitis</name>
    <dbReference type="NCBI Taxonomy" id="1691903"/>
    <lineage>
        <taxon>Bacteria</taxon>
        <taxon>Pseudomonadati</taxon>
        <taxon>Pseudomonadota</taxon>
        <taxon>Gammaproteobacteria</taxon>
        <taxon>Enterobacterales</taxon>
        <taxon>Enterobacteriaceae</taxon>
        <taxon>Mangrovibacter</taxon>
    </lineage>
</organism>
<keyword evidence="1" id="KW-0233">DNA recombination</keyword>
<dbReference type="InterPro" id="IPR011010">
    <property type="entry name" value="DNA_brk_join_enz"/>
</dbReference>
<dbReference type="InterPro" id="IPR002104">
    <property type="entry name" value="Integrase_catalytic"/>
</dbReference>
<sequence length="167" mass="18965">MPRYIQNTMLIALVTGQRPGDIARMKFSDIWDGYLHIEQSKTGTKLAIPLSLKCDAIDTTLEQVIVRCRDKILSPHIIHRHHTTSQAKRGGAVSEKTITSGFSNARDKSGLQWKNGTPPTFHEQRSLAERLYREQGINTQHLLGHKKQAQTDKYHDDRGKNWLVVAV</sequence>
<reference evidence="4" key="1">
    <citation type="submission" date="2016-05" db="EMBL/GenBank/DDBJ databases">
        <authorList>
            <person name="Behera P."/>
            <person name="Vaishampayan P."/>
            <person name="Singh N."/>
            <person name="Raina V."/>
            <person name="Suar M."/>
            <person name="Pattnaik A."/>
            <person name="Rastogi G."/>
        </authorList>
    </citation>
    <scope>NUCLEOTIDE SEQUENCE [LARGE SCALE GENOMIC DNA]</scope>
    <source>
        <strain evidence="4">MP23</strain>
    </source>
</reference>
<evidence type="ECO:0000256" key="1">
    <source>
        <dbReference type="ARBA" id="ARBA00023172"/>
    </source>
</evidence>
<dbReference type="Pfam" id="PF00589">
    <property type="entry name" value="Phage_integrase"/>
    <property type="match status" value="1"/>
</dbReference>
<dbReference type="PROSITE" id="PS51898">
    <property type="entry name" value="TYR_RECOMBINASE"/>
    <property type="match status" value="1"/>
</dbReference>
<dbReference type="SUPFAM" id="SSF56349">
    <property type="entry name" value="DNA breaking-rejoining enzymes"/>
    <property type="match status" value="1"/>
</dbReference>
<dbReference type="InterPro" id="IPR013762">
    <property type="entry name" value="Integrase-like_cat_sf"/>
</dbReference>
<comment type="caution">
    <text evidence="3">The sequence shown here is derived from an EMBL/GenBank/DDBJ whole genome shotgun (WGS) entry which is preliminary data.</text>
</comment>
<dbReference type="GO" id="GO:0006310">
    <property type="term" value="P:DNA recombination"/>
    <property type="evidence" value="ECO:0007669"/>
    <property type="project" value="UniProtKB-KW"/>
</dbReference>
<accession>A0A1B7L7H7</accession>
<dbReference type="Proteomes" id="UP000078225">
    <property type="component" value="Unassembled WGS sequence"/>
</dbReference>
<feature type="domain" description="Tyr recombinase" evidence="2">
    <location>
        <begin position="1"/>
        <end position="167"/>
    </location>
</feature>
<keyword evidence="4" id="KW-1185">Reference proteome</keyword>
<dbReference type="Gene3D" id="1.10.443.10">
    <property type="entry name" value="Intergrase catalytic core"/>
    <property type="match status" value="1"/>
</dbReference>
<name>A0A1B7L7H7_9ENTR</name>
<dbReference type="AlphaFoldDB" id="A0A1B7L7H7"/>
<evidence type="ECO:0000313" key="4">
    <source>
        <dbReference type="Proteomes" id="UP000078225"/>
    </source>
</evidence>
<dbReference type="EMBL" id="LYRP01000002">
    <property type="protein sequence ID" value="OAT78151.1"/>
    <property type="molecule type" value="Genomic_DNA"/>
</dbReference>